<reference evidence="1 2" key="1">
    <citation type="journal article" date="2024" name="BMC Genomics">
        <title>Genome assembly of redclaw crayfish (Cherax quadricarinatus) provides insights into its immune adaptation and hypoxia tolerance.</title>
        <authorList>
            <person name="Liu Z."/>
            <person name="Zheng J."/>
            <person name="Li H."/>
            <person name="Fang K."/>
            <person name="Wang S."/>
            <person name="He J."/>
            <person name="Zhou D."/>
            <person name="Weng S."/>
            <person name="Chi M."/>
            <person name="Gu Z."/>
            <person name="He J."/>
            <person name="Li F."/>
            <person name="Wang M."/>
        </authorList>
    </citation>
    <scope>NUCLEOTIDE SEQUENCE [LARGE SCALE GENOMIC DNA]</scope>
    <source>
        <strain evidence="1">ZL_2023a</strain>
    </source>
</reference>
<accession>A0AAW0YCK8</accession>
<keyword evidence="2" id="KW-1185">Reference proteome</keyword>
<dbReference type="AlphaFoldDB" id="A0AAW0YCK8"/>
<dbReference type="EMBL" id="JARKIK010000009">
    <property type="protein sequence ID" value="KAK8749498.1"/>
    <property type="molecule type" value="Genomic_DNA"/>
</dbReference>
<dbReference type="Proteomes" id="UP001445076">
    <property type="component" value="Unassembled WGS sequence"/>
</dbReference>
<evidence type="ECO:0000313" key="1">
    <source>
        <dbReference type="EMBL" id="KAK8749498.1"/>
    </source>
</evidence>
<gene>
    <name evidence="1" type="ORF">OTU49_015398</name>
</gene>
<proteinExistence type="predicted"/>
<dbReference type="PANTHER" id="PTHR38564">
    <property type="entry name" value="SI:CH73-250A16.5-RELATED"/>
    <property type="match status" value="1"/>
</dbReference>
<dbReference type="PANTHER" id="PTHR38564:SF2">
    <property type="entry name" value="WU:FC46H12 PRECURSOR"/>
    <property type="match status" value="1"/>
</dbReference>
<sequence>MGCCKCCCILLLVTVIIIAGSLGLFSAFFPYPSHASCRVDWVFGKSCSTVKSTFISQIKKWSHNDCSLKQQCNYEYLGEDGNAIRGFHVTPWMSFVDRFNFTFTDGDDALCHVQAISESAASYAIIDFGVNYCNLRNLVIGSKLDENDSYYKENSTNSVCTMYSIAHCNLYT</sequence>
<protein>
    <submittedName>
        <fullName evidence="1">Uncharacterized protein</fullName>
    </submittedName>
</protein>
<comment type="caution">
    <text evidence="1">The sequence shown here is derived from an EMBL/GenBank/DDBJ whole genome shotgun (WGS) entry which is preliminary data.</text>
</comment>
<organism evidence="1 2">
    <name type="scientific">Cherax quadricarinatus</name>
    <name type="common">Australian red claw crayfish</name>
    <dbReference type="NCBI Taxonomy" id="27406"/>
    <lineage>
        <taxon>Eukaryota</taxon>
        <taxon>Metazoa</taxon>
        <taxon>Ecdysozoa</taxon>
        <taxon>Arthropoda</taxon>
        <taxon>Crustacea</taxon>
        <taxon>Multicrustacea</taxon>
        <taxon>Malacostraca</taxon>
        <taxon>Eumalacostraca</taxon>
        <taxon>Eucarida</taxon>
        <taxon>Decapoda</taxon>
        <taxon>Pleocyemata</taxon>
        <taxon>Astacidea</taxon>
        <taxon>Parastacoidea</taxon>
        <taxon>Parastacidae</taxon>
        <taxon>Cherax</taxon>
    </lineage>
</organism>
<name>A0AAW0YCK8_CHEQU</name>
<evidence type="ECO:0000313" key="2">
    <source>
        <dbReference type="Proteomes" id="UP001445076"/>
    </source>
</evidence>